<feature type="transmembrane region" description="Helical" evidence="1">
    <location>
        <begin position="35"/>
        <end position="52"/>
    </location>
</feature>
<keyword evidence="1" id="KW-0812">Transmembrane</keyword>
<feature type="domain" description="EAL" evidence="2">
    <location>
        <begin position="402"/>
        <end position="655"/>
    </location>
</feature>
<dbReference type="PROSITE" id="PS50883">
    <property type="entry name" value="EAL"/>
    <property type="match status" value="1"/>
</dbReference>
<accession>A0AA42B8R5</accession>
<dbReference type="SUPFAM" id="SSF55073">
    <property type="entry name" value="Nucleotide cyclase"/>
    <property type="match status" value="1"/>
</dbReference>
<keyword evidence="4" id="KW-1185">Reference proteome</keyword>
<dbReference type="RefSeq" id="WP_251261928.1">
    <property type="nucleotide sequence ID" value="NZ_JAMQGP010000006.1"/>
</dbReference>
<dbReference type="InterPro" id="IPR043128">
    <property type="entry name" value="Rev_trsase/Diguanyl_cyclase"/>
</dbReference>
<dbReference type="SUPFAM" id="SSF141868">
    <property type="entry name" value="EAL domain-like"/>
    <property type="match status" value="1"/>
</dbReference>
<keyword evidence="1" id="KW-1133">Transmembrane helix</keyword>
<dbReference type="Gene3D" id="3.30.70.270">
    <property type="match status" value="1"/>
</dbReference>
<dbReference type="Proteomes" id="UP001165393">
    <property type="component" value="Unassembled WGS sequence"/>
</dbReference>
<name>A0AA42B8R5_9GAMM</name>
<dbReference type="GO" id="GO:0071111">
    <property type="term" value="F:cyclic-guanylate-specific phosphodiesterase activity"/>
    <property type="evidence" value="ECO:0007669"/>
    <property type="project" value="InterPro"/>
</dbReference>
<comment type="caution">
    <text evidence="3">The sequence shown here is derived from an EMBL/GenBank/DDBJ whole genome shotgun (WGS) entry which is preliminary data.</text>
</comment>
<evidence type="ECO:0000313" key="4">
    <source>
        <dbReference type="Proteomes" id="UP001165393"/>
    </source>
</evidence>
<dbReference type="CDD" id="cd01948">
    <property type="entry name" value="EAL"/>
    <property type="match status" value="1"/>
</dbReference>
<evidence type="ECO:0000313" key="3">
    <source>
        <dbReference type="EMBL" id="MCM2680486.1"/>
    </source>
</evidence>
<dbReference type="SMART" id="SM00267">
    <property type="entry name" value="GGDEF"/>
    <property type="match status" value="1"/>
</dbReference>
<dbReference type="InterPro" id="IPR035919">
    <property type="entry name" value="EAL_sf"/>
</dbReference>
<dbReference type="Pfam" id="PF00563">
    <property type="entry name" value="EAL"/>
    <property type="match status" value="1"/>
</dbReference>
<dbReference type="InterPro" id="IPR029787">
    <property type="entry name" value="Nucleotide_cyclase"/>
</dbReference>
<reference evidence="3 4" key="1">
    <citation type="journal article" date="2013" name="Antonie Van Leeuwenhoek">
        <title>Echinimonas agarilytica gen. nov., sp. nov., a new gammaproteobacterium isolated from the sea urchin Strongylocentrotus intermedius.</title>
        <authorList>
            <person name="Nedashkovskaya O.I."/>
            <person name="Stenkova A.M."/>
            <person name="Zhukova N.V."/>
            <person name="Van Trappen S."/>
            <person name="Lee J.S."/>
            <person name="Kim S.B."/>
        </authorList>
    </citation>
    <scope>NUCLEOTIDE SEQUENCE [LARGE SCALE GENOMIC DNA]</scope>
    <source>
        <strain evidence="3 4">KMM 6351</strain>
    </source>
</reference>
<dbReference type="InterPro" id="IPR050706">
    <property type="entry name" value="Cyclic-di-GMP_PDE-like"/>
</dbReference>
<sequence>MTLAPVHNRFKRLKLAVKARVYRFLVSNSEHPNRFKVLFATAFIVPLTLLILDGYQVHQRLKTTSQTMLSERLPLLHHLNDAKAQLTLHHHELLAWYGGPKLSGGSRLKSIQNSLDEIIESVDDPKFDKLWNDIKTDVQRLRYASMSDTSTRTKPVDLLESISLQNAQISTLTEQKIIQVINTVESQEAQTLELLVAAQLRSVYLAVAILFMLYLAFLALRRYWRASRYFRHRAFHDRVTGLPNQSKLLLDLGRRRKGKLLLAAIELSNLDIYSAGQGYNTVEQIHVAFSEHLQSILNVLKFHSFQIYRSGKGVYLLSGSVSDETDVDITTDLIQQKVSRSIKTQVGDYHPKWKRGATLIDPSTTPEQALDQLYTALAEAGYKGQDSLQFFSPQMKSKRHRRLAIQQALTHAIQSNELTMHYQPQIDLKEKRIVGAEALLRWHNVELGHVNPAEFIPVAEQCGLIQQIGHWVTYNAIQQASFWYHNDRPIVIAINISPRQFEHPEFVGELKQMLKNEALPPEYIELEITEGVLMKNAQSGLAVLNKLKELGVKLAIDDFGMGYSSLSYLHRFPIDKLKIDRSFITELNQSQTDQAIAKVIIELGKQLNLKIIAEGVETEEQSYWLVNNGCQYAQGYLYGKPMLSDDLEPDITVNPLTRLPH</sequence>
<dbReference type="EMBL" id="JAMQGP010000006">
    <property type="protein sequence ID" value="MCM2680486.1"/>
    <property type="molecule type" value="Genomic_DNA"/>
</dbReference>
<dbReference type="InterPro" id="IPR001633">
    <property type="entry name" value="EAL_dom"/>
</dbReference>
<dbReference type="AlphaFoldDB" id="A0AA42B8R5"/>
<dbReference type="PANTHER" id="PTHR33121:SF70">
    <property type="entry name" value="SIGNALING PROTEIN YKOW"/>
    <property type="match status" value="1"/>
</dbReference>
<gene>
    <name evidence="3" type="ORF">NAF29_12525</name>
</gene>
<organism evidence="3 4">
    <name type="scientific">Echinimonas agarilytica</name>
    <dbReference type="NCBI Taxonomy" id="1215918"/>
    <lineage>
        <taxon>Bacteria</taxon>
        <taxon>Pseudomonadati</taxon>
        <taxon>Pseudomonadota</taxon>
        <taxon>Gammaproteobacteria</taxon>
        <taxon>Alteromonadales</taxon>
        <taxon>Echinimonadaceae</taxon>
        <taxon>Echinimonas</taxon>
    </lineage>
</organism>
<evidence type="ECO:0000259" key="2">
    <source>
        <dbReference type="PROSITE" id="PS50883"/>
    </source>
</evidence>
<protein>
    <submittedName>
        <fullName evidence="3">EAL domain-containing protein</fullName>
    </submittedName>
</protein>
<keyword evidence="1" id="KW-0472">Membrane</keyword>
<dbReference type="PANTHER" id="PTHR33121">
    <property type="entry name" value="CYCLIC DI-GMP PHOSPHODIESTERASE PDEF"/>
    <property type="match status" value="1"/>
</dbReference>
<dbReference type="InterPro" id="IPR000160">
    <property type="entry name" value="GGDEF_dom"/>
</dbReference>
<proteinExistence type="predicted"/>
<evidence type="ECO:0000256" key="1">
    <source>
        <dbReference type="SAM" id="Phobius"/>
    </source>
</evidence>
<dbReference type="SMART" id="SM00052">
    <property type="entry name" value="EAL"/>
    <property type="match status" value="1"/>
</dbReference>
<feature type="transmembrane region" description="Helical" evidence="1">
    <location>
        <begin position="203"/>
        <end position="224"/>
    </location>
</feature>
<dbReference type="Gene3D" id="3.20.20.450">
    <property type="entry name" value="EAL domain"/>
    <property type="match status" value="1"/>
</dbReference>